<dbReference type="Proteomes" id="UP001153332">
    <property type="component" value="Unassembled WGS sequence"/>
</dbReference>
<name>A0ACC2JAI6_9PEZI</name>
<evidence type="ECO:0000313" key="1">
    <source>
        <dbReference type="EMBL" id="KAJ8124394.1"/>
    </source>
</evidence>
<comment type="caution">
    <text evidence="1">The sequence shown here is derived from an EMBL/GenBank/DDBJ whole genome shotgun (WGS) entry which is preliminary data.</text>
</comment>
<protein>
    <submittedName>
        <fullName evidence="1">Uncharacterized protein</fullName>
    </submittedName>
</protein>
<accession>A0ACC2JAI6</accession>
<organism evidence="1 2">
    <name type="scientific">Lasiodiplodia mahajangana</name>
    <dbReference type="NCBI Taxonomy" id="1108764"/>
    <lineage>
        <taxon>Eukaryota</taxon>
        <taxon>Fungi</taxon>
        <taxon>Dikarya</taxon>
        <taxon>Ascomycota</taxon>
        <taxon>Pezizomycotina</taxon>
        <taxon>Dothideomycetes</taxon>
        <taxon>Dothideomycetes incertae sedis</taxon>
        <taxon>Botryosphaeriales</taxon>
        <taxon>Botryosphaeriaceae</taxon>
        <taxon>Lasiodiplodia</taxon>
    </lineage>
</organism>
<gene>
    <name evidence="1" type="ORF">O1611_g9246</name>
</gene>
<proteinExistence type="predicted"/>
<evidence type="ECO:0000313" key="2">
    <source>
        <dbReference type="Proteomes" id="UP001153332"/>
    </source>
</evidence>
<sequence length="760" mass="83641">MYSPGHQDPTAAVTKAPGNNYGGLKPSMDRHRTASTRLSCISEHQKENTPNSEDDGCLPSTRAIGIKTPLLEPVRYPHSHHRLEDKSRESEDGSSISPFQLDPEKAEAVGNQVTHNLLPALSTWPCAAPSESKARVGQYDALDTRPFRPAPPELLGVQWQTIRWTDTHPKLVHIKEHRRTLSATGFDGPRSSTGETSPLHSPANRPSSPLGSLPLGNCLPCKSRKLKSDTSGSIDWEKSWPKRKPRRRHDVSESSEPDTLPHRHTVDPPVIGMESEDTTSRPKLEGPENQSRPCNVQDCVFKSCPEFYRRSPTALPPSTSRFRPDSGYGLESPNYSQFDNSHHRYRPRMPERVSRRIRSIRDRLYRGRSSSMYSIRPEFPPPPDGVERRYRSRNSNDIWPSSGEESPIFNTPESNISPMQPAGHHADLLAASGLLIATAELDRLTASANNTPRTSAATSLEMPRASGFTRSLELPRVHIAIGLEVIPQIPRGNHSSQSGSGSSVADTAPVVPSNSPSSLSPPTRFASPMSRSPKRVAQKGRRQRSRLSEVTTPDEVSTSVQLSDASDITQDVSQSFEDECDEGLIPRPLSISRPPSSNDKPISDHSLTMVSAVIQHIPDPSEVTVGPGIAIPERISSRGQTPEPRFEQTDSYNGDDTEQCIPGQAISVKRPSIKASRSEPIYPQSMQMELEIVDMIAQESALLADAMAHLKSIGNTETDSCHPDTWSEDQGEPGDSEPFCPPECLTSNRCSHDSEPQKNE</sequence>
<reference evidence="1" key="1">
    <citation type="submission" date="2022-12" db="EMBL/GenBank/DDBJ databases">
        <title>Genome Sequence of Lasiodiplodia mahajangana.</title>
        <authorList>
            <person name="Buettner E."/>
        </authorList>
    </citation>
    <scope>NUCLEOTIDE SEQUENCE</scope>
    <source>
        <strain evidence="1">VT137</strain>
    </source>
</reference>
<dbReference type="EMBL" id="JAPUUL010003060">
    <property type="protein sequence ID" value="KAJ8124394.1"/>
    <property type="molecule type" value="Genomic_DNA"/>
</dbReference>
<keyword evidence="2" id="KW-1185">Reference proteome</keyword>